<proteinExistence type="predicted"/>
<dbReference type="RefSeq" id="WP_223675676.1">
    <property type="nucleotide sequence ID" value="NZ_JAINZW010000002.1"/>
</dbReference>
<accession>A0ABS7T603</accession>
<comment type="caution">
    <text evidence="1">The sequence shown here is derived from an EMBL/GenBank/DDBJ whole genome shotgun (WGS) entry which is preliminary data.</text>
</comment>
<evidence type="ECO:0000313" key="2">
    <source>
        <dbReference type="Proteomes" id="UP001430954"/>
    </source>
</evidence>
<reference evidence="1 2" key="1">
    <citation type="submission" date="2021-09" db="EMBL/GenBank/DDBJ databases">
        <title>Lysobacter sp. 13A isolated from the river sediment.</title>
        <authorList>
            <person name="Liu H."/>
            <person name="Li S."/>
            <person name="Mao S."/>
        </authorList>
    </citation>
    <scope>NUCLEOTIDE SEQUENCE [LARGE SCALE GENOMIC DNA]</scope>
    <source>
        <strain evidence="1 2">13A</strain>
    </source>
</reference>
<evidence type="ECO:0000313" key="1">
    <source>
        <dbReference type="EMBL" id="MBZ4039305.1"/>
    </source>
</evidence>
<organism evidence="1 2">
    <name type="scientific">Novilysobacter selenitireducens</name>
    <dbReference type="NCBI Taxonomy" id="2872639"/>
    <lineage>
        <taxon>Bacteria</taxon>
        <taxon>Pseudomonadati</taxon>
        <taxon>Pseudomonadota</taxon>
        <taxon>Gammaproteobacteria</taxon>
        <taxon>Lysobacterales</taxon>
        <taxon>Lysobacteraceae</taxon>
        <taxon>Novilysobacter</taxon>
    </lineage>
</organism>
<dbReference type="Proteomes" id="UP001430954">
    <property type="component" value="Unassembled WGS sequence"/>
</dbReference>
<dbReference type="EMBL" id="JAINZW010000002">
    <property type="protein sequence ID" value="MBZ4039305.1"/>
    <property type="molecule type" value="Genomic_DNA"/>
</dbReference>
<name>A0ABS7T603_9GAMM</name>
<sequence length="91" mass="10055">MIHAVSPKGGKLNPEGAGAYVSCWINFPLYEGALELAKYYVRAEGWSVHAVDSHTWISGPECASRGTVRYYRKALKEGAALVFHHYSRAEA</sequence>
<gene>
    <name evidence="1" type="ORF">K6753_07135</name>
</gene>
<keyword evidence="2" id="KW-1185">Reference proteome</keyword>
<protein>
    <submittedName>
        <fullName evidence="1">Uncharacterized protein</fullName>
    </submittedName>
</protein>